<name>A0A3P7N2B3_DIBLA</name>
<gene>
    <name evidence="3" type="ORF">DILT_LOCUS17034</name>
</gene>
<organism evidence="3 4">
    <name type="scientific">Dibothriocephalus latus</name>
    <name type="common">Fish tapeworm</name>
    <name type="synonym">Diphyllobothrium latum</name>
    <dbReference type="NCBI Taxonomy" id="60516"/>
    <lineage>
        <taxon>Eukaryota</taxon>
        <taxon>Metazoa</taxon>
        <taxon>Spiralia</taxon>
        <taxon>Lophotrochozoa</taxon>
        <taxon>Platyhelminthes</taxon>
        <taxon>Cestoda</taxon>
        <taxon>Eucestoda</taxon>
        <taxon>Diphyllobothriidea</taxon>
        <taxon>Diphyllobothriidae</taxon>
        <taxon>Dibothriocephalus</taxon>
    </lineage>
</organism>
<feature type="compositionally biased region" description="Polar residues" evidence="2">
    <location>
        <begin position="1"/>
        <end position="11"/>
    </location>
</feature>
<reference evidence="3 4" key="1">
    <citation type="submission" date="2018-11" db="EMBL/GenBank/DDBJ databases">
        <authorList>
            <consortium name="Pathogen Informatics"/>
        </authorList>
    </citation>
    <scope>NUCLEOTIDE SEQUENCE [LARGE SCALE GENOMIC DNA]</scope>
</reference>
<feature type="region of interest" description="Disordered" evidence="2">
    <location>
        <begin position="129"/>
        <end position="150"/>
    </location>
</feature>
<accession>A0A3P7N2B3</accession>
<dbReference type="Proteomes" id="UP000281553">
    <property type="component" value="Unassembled WGS sequence"/>
</dbReference>
<dbReference type="EMBL" id="UYRU01088919">
    <property type="protein sequence ID" value="VDN36445.1"/>
    <property type="molecule type" value="Genomic_DNA"/>
</dbReference>
<feature type="region of interest" description="Disordered" evidence="2">
    <location>
        <begin position="1"/>
        <end position="26"/>
    </location>
</feature>
<evidence type="ECO:0000313" key="3">
    <source>
        <dbReference type="EMBL" id="VDN36445.1"/>
    </source>
</evidence>
<feature type="non-terminal residue" evidence="3">
    <location>
        <position position="179"/>
    </location>
</feature>
<dbReference type="AlphaFoldDB" id="A0A3P7N2B3"/>
<protein>
    <submittedName>
        <fullName evidence="3">Uncharacterized protein</fullName>
    </submittedName>
</protein>
<feature type="coiled-coil region" evidence="1">
    <location>
        <begin position="46"/>
        <end position="80"/>
    </location>
</feature>
<keyword evidence="1" id="KW-0175">Coiled coil</keyword>
<dbReference type="OrthoDB" id="331602at2759"/>
<proteinExistence type="predicted"/>
<evidence type="ECO:0000256" key="1">
    <source>
        <dbReference type="SAM" id="Coils"/>
    </source>
</evidence>
<evidence type="ECO:0000313" key="4">
    <source>
        <dbReference type="Proteomes" id="UP000281553"/>
    </source>
</evidence>
<keyword evidence="4" id="KW-1185">Reference proteome</keyword>
<evidence type="ECO:0000256" key="2">
    <source>
        <dbReference type="SAM" id="MobiDB-lite"/>
    </source>
</evidence>
<sequence>MDAFPTRTTQDLARHPSSRHGPSVFNPYRQSFPALLPLIVMRGEKADALKCELLRARIQLEKSQMEVSDLKLEVETVRNSQGLAERQLAELQRLFDEQVASVSQLATVEERKSELELENASLRTRLEQALHGPGNSSSLISRPDGSGLMRSSSLLHTTRLEQRVTALESENAELRRKQA</sequence>